<accession>A0AA42B6Q0</accession>
<organism evidence="1 2">
    <name type="scientific">Echinimonas agarilytica</name>
    <dbReference type="NCBI Taxonomy" id="1215918"/>
    <lineage>
        <taxon>Bacteria</taxon>
        <taxon>Pseudomonadati</taxon>
        <taxon>Pseudomonadota</taxon>
        <taxon>Gammaproteobacteria</taxon>
        <taxon>Alteromonadales</taxon>
        <taxon>Echinimonadaceae</taxon>
        <taxon>Echinimonas</taxon>
    </lineage>
</organism>
<proteinExistence type="predicted"/>
<dbReference type="Pfam" id="PF07277">
    <property type="entry name" value="SapC"/>
    <property type="match status" value="1"/>
</dbReference>
<dbReference type="AlphaFoldDB" id="A0AA42B6Q0"/>
<comment type="caution">
    <text evidence="1">The sequence shown here is derived from an EMBL/GenBank/DDBJ whole genome shotgun (WGS) entry which is preliminary data.</text>
</comment>
<dbReference type="Proteomes" id="UP001165393">
    <property type="component" value="Unassembled WGS sequence"/>
</dbReference>
<gene>
    <name evidence="1" type="ORF">NAF29_05035</name>
</gene>
<reference evidence="1 2" key="1">
    <citation type="journal article" date="2013" name="Antonie Van Leeuwenhoek">
        <title>Echinimonas agarilytica gen. nov., sp. nov., a new gammaproteobacterium isolated from the sea urchin Strongylocentrotus intermedius.</title>
        <authorList>
            <person name="Nedashkovskaya O.I."/>
            <person name="Stenkova A.M."/>
            <person name="Zhukova N.V."/>
            <person name="Van Trappen S."/>
            <person name="Lee J.S."/>
            <person name="Kim S.B."/>
        </authorList>
    </citation>
    <scope>NUCLEOTIDE SEQUENCE [LARGE SCALE GENOMIC DNA]</scope>
    <source>
        <strain evidence="1 2">KMM 6351</strain>
    </source>
</reference>
<name>A0AA42B6Q0_9GAMM</name>
<evidence type="ECO:0000313" key="2">
    <source>
        <dbReference type="Proteomes" id="UP001165393"/>
    </source>
</evidence>
<keyword evidence="2" id="KW-1185">Reference proteome</keyword>
<dbReference type="RefSeq" id="WP_251260410.1">
    <property type="nucleotide sequence ID" value="NZ_JAMQGP010000002.1"/>
</dbReference>
<evidence type="ECO:0000313" key="1">
    <source>
        <dbReference type="EMBL" id="MCM2679042.1"/>
    </source>
</evidence>
<sequence>MSVKIAPITAKDHSDIKIKPLGDFSGFAERHLSPITIHEFSRAASCFPIVFIKDSESDQYKVVAMFSVNPKQNVFVKDGKWTATYLPVNLARGPYFISNDEKPVICIDENDARVSKEEGAPLFNENGERSEYFDGIIESMQNLINQDGVTQQFIDKLVELELLHASNLTITRKDGTKHEVSGIHMVDEPKFKELTDEQVLDLNKSGFLGLIYIHLCSLGQIQNLLRD</sequence>
<dbReference type="InterPro" id="IPR010836">
    <property type="entry name" value="SapC"/>
</dbReference>
<protein>
    <submittedName>
        <fullName evidence="1">SapC family protein</fullName>
    </submittedName>
</protein>
<dbReference type="EMBL" id="JAMQGP010000002">
    <property type="protein sequence ID" value="MCM2679042.1"/>
    <property type="molecule type" value="Genomic_DNA"/>
</dbReference>